<dbReference type="PROSITE" id="PS50181">
    <property type="entry name" value="FBOX"/>
    <property type="match status" value="1"/>
</dbReference>
<organism evidence="1 2">
    <name type="scientific">Paramuricea clavata</name>
    <name type="common">Red gorgonian</name>
    <name type="synonym">Violescent sea-whip</name>
    <dbReference type="NCBI Taxonomy" id="317549"/>
    <lineage>
        <taxon>Eukaryota</taxon>
        <taxon>Metazoa</taxon>
        <taxon>Cnidaria</taxon>
        <taxon>Anthozoa</taxon>
        <taxon>Octocorallia</taxon>
        <taxon>Malacalcyonacea</taxon>
        <taxon>Plexauridae</taxon>
        <taxon>Paramuricea</taxon>
    </lineage>
</organism>
<protein>
    <submittedName>
        <fullName evidence="1">S-phase kinase-associated 2, partial</fullName>
    </submittedName>
</protein>
<dbReference type="InterPro" id="IPR036047">
    <property type="entry name" value="F-box-like_dom_sf"/>
</dbReference>
<comment type="caution">
    <text evidence="1">The sequence shown here is derived from an EMBL/GenBank/DDBJ whole genome shotgun (WGS) entry which is preliminary data.</text>
</comment>
<dbReference type="PANTHER" id="PTHR46731:SF1">
    <property type="entry name" value="F-BOX ONLY PROTEIN 15"/>
    <property type="match status" value="1"/>
</dbReference>
<dbReference type="SMART" id="SM00256">
    <property type="entry name" value="FBOX"/>
    <property type="match status" value="1"/>
</dbReference>
<evidence type="ECO:0000313" key="2">
    <source>
        <dbReference type="Proteomes" id="UP001152795"/>
    </source>
</evidence>
<dbReference type="SUPFAM" id="SSF81383">
    <property type="entry name" value="F-box domain"/>
    <property type="match status" value="1"/>
</dbReference>
<accession>A0A6S7IW54</accession>
<evidence type="ECO:0000313" key="1">
    <source>
        <dbReference type="EMBL" id="CAB4023616.1"/>
    </source>
</evidence>
<keyword evidence="1" id="KW-0808">Transferase</keyword>
<gene>
    <name evidence="1" type="ORF">PACLA_8A063584</name>
</gene>
<dbReference type="Gene3D" id="1.20.1280.50">
    <property type="match status" value="1"/>
</dbReference>
<reference evidence="1" key="1">
    <citation type="submission" date="2020-04" db="EMBL/GenBank/DDBJ databases">
        <authorList>
            <person name="Alioto T."/>
            <person name="Alioto T."/>
            <person name="Gomez Garrido J."/>
        </authorList>
    </citation>
    <scope>NUCLEOTIDE SEQUENCE</scope>
    <source>
        <strain evidence="1">A484AB</strain>
    </source>
</reference>
<dbReference type="Proteomes" id="UP001152795">
    <property type="component" value="Unassembled WGS sequence"/>
</dbReference>
<dbReference type="InterPro" id="IPR001810">
    <property type="entry name" value="F-box_dom"/>
</dbReference>
<dbReference type="PANTHER" id="PTHR46731">
    <property type="entry name" value="F-BOX ONLY PROTEIN 15"/>
    <property type="match status" value="1"/>
</dbReference>
<dbReference type="OrthoDB" id="5989978at2759"/>
<sequence>MEDLSNHEFDEKTEFFSPLPNEIMLKIFGHLEINDVIHLNLVCKRWHSLSNEDALWRRFVPKYPGVDLPKAKTQQEIFQKLWSDSVQIGKERWFPNPLPSLVEYNTSLQKYNEENIPGEVDKIFSLSRCMLYLRLNPLYAFTTDGIKQEDPLMQEIVHQLSDKLGKLARPGYECDDGVDLHDAKSAIIYMTFPGNRKFAMELIVGYCYDFRTNEQISGSMIEQLIDDEGHILEQKLNDNEPVGNVFKGMSVSKRLFNQIWNIVVDKNDRFIIYNVKGSYRNKNEELLYPRQILVTDTAVVYCARREFEVN</sequence>
<dbReference type="AlphaFoldDB" id="A0A6S7IW54"/>
<dbReference type="GO" id="GO:0019005">
    <property type="term" value="C:SCF ubiquitin ligase complex"/>
    <property type="evidence" value="ECO:0007669"/>
    <property type="project" value="TreeGrafter"/>
</dbReference>
<dbReference type="GO" id="GO:0016301">
    <property type="term" value="F:kinase activity"/>
    <property type="evidence" value="ECO:0007669"/>
    <property type="project" value="UniProtKB-KW"/>
</dbReference>
<dbReference type="Pfam" id="PF12937">
    <property type="entry name" value="F-box-like"/>
    <property type="match status" value="1"/>
</dbReference>
<name>A0A6S7IW54_PARCT</name>
<dbReference type="EMBL" id="CACRXK020012587">
    <property type="protein sequence ID" value="CAB4023616.1"/>
    <property type="molecule type" value="Genomic_DNA"/>
</dbReference>
<keyword evidence="1" id="KW-0418">Kinase</keyword>
<proteinExistence type="predicted"/>
<keyword evidence="2" id="KW-1185">Reference proteome</keyword>